<keyword evidence="3" id="KW-1003">Cell membrane</keyword>
<keyword evidence="2" id="KW-0813">Transport</keyword>
<sequence>MSIGVSLLLACLAGFAYFSRRFMGDLFLERPIVLAPLTGLIMGDFHTGLIIGGSLELIFMGASNIGGSVPPNYTIGSVLGTALAISSGQGIETALLIAVPAALLGVFCEVIAKTVCVFFVNAADRMAANGNDKGISRMVHLGNIVHFLADAIPTFIALQLGAEAVSLITNDIPTWLKSGMAVAGNILPALGFALLLTTLASPSLFPFLFIGFIIAAYLKVGVLGVALLAIMCAIIMQARKNNQDEYEDMNEGEESTSLATSVLSKKDMRQLYFRSFSMQSAFSFDRMQALGFTWAMIPILRKLYKDKSEEFKEALKRHIIFFNTHPWLPGPILALTTELEIKKSRGEDIDTKAIQGLKSGLMGPIAGVGDSMFHATLRPLVGGIAASLALQGNPIAPLLFFVVVNAVHLYVRWYTMKKGFELGDRIFGVMSSGGIRKIMEGATMTGLMALGALIATWLNVTTPLKYTVQEASVSIQSMLDGIMPKLLPLALTLLVFWLIRKRVKTTTIMLGLIVAGLVLGGFKILG</sequence>
<feature type="transmembrane region" description="Helical" evidence="9">
    <location>
        <begin position="97"/>
        <end position="120"/>
    </location>
</feature>
<keyword evidence="7 9" id="KW-1133">Transmembrane helix</keyword>
<comment type="caution">
    <text evidence="10">The sequence shown here is derived from an EMBL/GenBank/DDBJ whole genome shotgun (WGS) entry which is preliminary data.</text>
</comment>
<dbReference type="EMBL" id="JBHSOW010000068">
    <property type="protein sequence ID" value="MFC5651116.1"/>
    <property type="molecule type" value="Genomic_DNA"/>
</dbReference>
<evidence type="ECO:0000313" key="11">
    <source>
        <dbReference type="Proteomes" id="UP001596047"/>
    </source>
</evidence>
<dbReference type="InterPro" id="IPR050303">
    <property type="entry name" value="GatZ_KbaZ_carbometab"/>
</dbReference>
<reference evidence="11" key="1">
    <citation type="journal article" date="2019" name="Int. J. Syst. Evol. Microbiol.">
        <title>The Global Catalogue of Microorganisms (GCM) 10K type strain sequencing project: providing services to taxonomists for standard genome sequencing and annotation.</title>
        <authorList>
            <consortium name="The Broad Institute Genomics Platform"/>
            <consortium name="The Broad Institute Genome Sequencing Center for Infectious Disease"/>
            <person name="Wu L."/>
            <person name="Ma J."/>
        </authorList>
    </citation>
    <scope>NUCLEOTIDE SEQUENCE [LARGE SCALE GENOMIC DNA]</scope>
    <source>
        <strain evidence="11">CGMCC 1.3240</strain>
    </source>
</reference>
<name>A0ABW0W317_9BACL</name>
<feature type="transmembrane region" description="Helical" evidence="9">
    <location>
        <begin position="506"/>
        <end position="525"/>
    </location>
</feature>
<keyword evidence="4" id="KW-0762">Sugar transport</keyword>
<feature type="transmembrane region" description="Helical" evidence="9">
    <location>
        <begin position="207"/>
        <end position="236"/>
    </location>
</feature>
<evidence type="ECO:0000256" key="9">
    <source>
        <dbReference type="SAM" id="Phobius"/>
    </source>
</evidence>
<evidence type="ECO:0000256" key="6">
    <source>
        <dbReference type="ARBA" id="ARBA00022692"/>
    </source>
</evidence>
<dbReference type="PROSITE" id="PS51106">
    <property type="entry name" value="PTS_EIIC_TYPE_4"/>
    <property type="match status" value="1"/>
</dbReference>
<dbReference type="InterPro" id="IPR004700">
    <property type="entry name" value="PTS_IIC_man"/>
</dbReference>
<dbReference type="Pfam" id="PF03609">
    <property type="entry name" value="EII-Sor"/>
    <property type="match status" value="1"/>
</dbReference>
<organism evidence="10 11">
    <name type="scientific">Paenibacillus solisilvae</name>
    <dbReference type="NCBI Taxonomy" id="2486751"/>
    <lineage>
        <taxon>Bacteria</taxon>
        <taxon>Bacillati</taxon>
        <taxon>Bacillota</taxon>
        <taxon>Bacilli</taxon>
        <taxon>Bacillales</taxon>
        <taxon>Paenibacillaceae</taxon>
        <taxon>Paenibacillus</taxon>
    </lineage>
</organism>
<evidence type="ECO:0000256" key="2">
    <source>
        <dbReference type="ARBA" id="ARBA00022448"/>
    </source>
</evidence>
<evidence type="ECO:0000256" key="7">
    <source>
        <dbReference type="ARBA" id="ARBA00022989"/>
    </source>
</evidence>
<feature type="transmembrane region" description="Helical" evidence="9">
    <location>
        <begin position="34"/>
        <end position="59"/>
    </location>
</feature>
<dbReference type="Proteomes" id="UP001596047">
    <property type="component" value="Unassembled WGS sequence"/>
</dbReference>
<dbReference type="PROSITE" id="PS51108">
    <property type="entry name" value="PTS_EIID"/>
    <property type="match status" value="1"/>
</dbReference>
<evidence type="ECO:0000256" key="1">
    <source>
        <dbReference type="ARBA" id="ARBA00004651"/>
    </source>
</evidence>
<feature type="transmembrane region" description="Helical" evidence="9">
    <location>
        <begin position="180"/>
        <end position="200"/>
    </location>
</feature>
<feature type="transmembrane region" description="Helical" evidence="9">
    <location>
        <begin position="141"/>
        <end position="160"/>
    </location>
</feature>
<evidence type="ECO:0000256" key="5">
    <source>
        <dbReference type="ARBA" id="ARBA00022683"/>
    </source>
</evidence>
<evidence type="ECO:0000256" key="8">
    <source>
        <dbReference type="ARBA" id="ARBA00023136"/>
    </source>
</evidence>
<accession>A0ABW0W317</accession>
<feature type="transmembrane region" description="Helical" evidence="9">
    <location>
        <begin position="478"/>
        <end position="499"/>
    </location>
</feature>
<dbReference type="PANTHER" id="PTHR32502:SF23">
    <property type="entry name" value="TRANSPORT PROTEIN, PTS SYSTEM"/>
    <property type="match status" value="1"/>
</dbReference>
<feature type="transmembrane region" description="Helical" evidence="9">
    <location>
        <begin position="395"/>
        <end position="415"/>
    </location>
</feature>
<keyword evidence="5" id="KW-0598">Phosphotransferase system</keyword>
<dbReference type="InterPro" id="IPR004704">
    <property type="entry name" value="PTS_IID_man"/>
</dbReference>
<feature type="transmembrane region" description="Helical" evidence="9">
    <location>
        <begin position="71"/>
        <end position="91"/>
    </location>
</feature>
<evidence type="ECO:0000313" key="10">
    <source>
        <dbReference type="EMBL" id="MFC5651116.1"/>
    </source>
</evidence>
<keyword evidence="8 9" id="KW-0472">Membrane</keyword>
<evidence type="ECO:0000256" key="3">
    <source>
        <dbReference type="ARBA" id="ARBA00022475"/>
    </source>
</evidence>
<dbReference type="RefSeq" id="WP_379189712.1">
    <property type="nucleotide sequence ID" value="NZ_JBHSOW010000068.1"/>
</dbReference>
<dbReference type="PANTHER" id="PTHR32502">
    <property type="entry name" value="N-ACETYLGALACTOSAMINE PERMEASE II COMPONENT-RELATED"/>
    <property type="match status" value="1"/>
</dbReference>
<comment type="subcellular location">
    <subcellularLocation>
        <location evidence="1">Cell membrane</location>
        <topology evidence="1">Multi-pass membrane protein</topology>
    </subcellularLocation>
</comment>
<evidence type="ECO:0000256" key="4">
    <source>
        <dbReference type="ARBA" id="ARBA00022597"/>
    </source>
</evidence>
<proteinExistence type="predicted"/>
<keyword evidence="11" id="KW-1185">Reference proteome</keyword>
<gene>
    <name evidence="10" type="ORF">ACFPYJ_18780</name>
</gene>
<protein>
    <submittedName>
        <fullName evidence="10">PTS system mannose/fructose/sorbose family transporter subunit IID</fullName>
    </submittedName>
</protein>
<dbReference type="Pfam" id="PF03613">
    <property type="entry name" value="EIID-AGA"/>
    <property type="match status" value="1"/>
</dbReference>
<keyword evidence="6 9" id="KW-0812">Transmembrane</keyword>
<feature type="transmembrane region" description="Helical" evidence="9">
    <location>
        <begin position="438"/>
        <end position="458"/>
    </location>
</feature>